<gene>
    <name evidence="1" type="ORF">METZ01_LOCUS476457</name>
</gene>
<organism evidence="1">
    <name type="scientific">marine metagenome</name>
    <dbReference type="NCBI Taxonomy" id="408172"/>
    <lineage>
        <taxon>unclassified sequences</taxon>
        <taxon>metagenomes</taxon>
        <taxon>ecological metagenomes</taxon>
    </lineage>
</organism>
<protein>
    <submittedName>
        <fullName evidence="1">Uncharacterized protein</fullName>
    </submittedName>
</protein>
<proteinExistence type="predicted"/>
<reference evidence="1" key="1">
    <citation type="submission" date="2018-05" db="EMBL/GenBank/DDBJ databases">
        <authorList>
            <person name="Lanie J.A."/>
            <person name="Ng W.-L."/>
            <person name="Kazmierczak K.M."/>
            <person name="Andrzejewski T.M."/>
            <person name="Davidsen T.M."/>
            <person name="Wayne K.J."/>
            <person name="Tettelin H."/>
            <person name="Glass J.I."/>
            <person name="Rusch D."/>
            <person name="Podicherti R."/>
            <person name="Tsui H.-C.T."/>
            <person name="Winkler M.E."/>
        </authorList>
    </citation>
    <scope>NUCLEOTIDE SEQUENCE</scope>
</reference>
<sequence length="157" mass="18577">MPRLSIYKPEKGKDFKFFDRNIKEMFQIGGTDVYIHKYVGIHDQGETNDATQPKRAVIDHMSIQDLLFLENRDRKYESDVYTARGIYTVSDVDFDLTQFGLFMQNDAPFVVFHQLDMIDRLGRRLMSGDVLEMPHRKDDYSLDDSMDETLKRFYQVE</sequence>
<feature type="non-terminal residue" evidence="1">
    <location>
        <position position="157"/>
    </location>
</feature>
<accession>A0A383BUW7</accession>
<dbReference type="AlphaFoldDB" id="A0A383BUW7"/>
<dbReference type="EMBL" id="UINC01203380">
    <property type="protein sequence ID" value="SVE23603.1"/>
    <property type="molecule type" value="Genomic_DNA"/>
</dbReference>
<name>A0A383BUW7_9ZZZZ</name>
<evidence type="ECO:0000313" key="1">
    <source>
        <dbReference type="EMBL" id="SVE23603.1"/>
    </source>
</evidence>